<feature type="compositionally biased region" description="Gly residues" evidence="1">
    <location>
        <begin position="76"/>
        <end position="86"/>
    </location>
</feature>
<reference evidence="2" key="1">
    <citation type="journal article" date="2019" name="Sci. Rep.">
        <title>Draft genome of Tanacetum cinerariifolium, the natural source of mosquito coil.</title>
        <authorList>
            <person name="Yamashiro T."/>
            <person name="Shiraishi A."/>
            <person name="Satake H."/>
            <person name="Nakayama K."/>
        </authorList>
    </citation>
    <scope>NUCLEOTIDE SEQUENCE</scope>
</reference>
<proteinExistence type="predicted"/>
<organism evidence="2">
    <name type="scientific">Tanacetum cinerariifolium</name>
    <name type="common">Dalmatian daisy</name>
    <name type="synonym">Chrysanthemum cinerariifolium</name>
    <dbReference type="NCBI Taxonomy" id="118510"/>
    <lineage>
        <taxon>Eukaryota</taxon>
        <taxon>Viridiplantae</taxon>
        <taxon>Streptophyta</taxon>
        <taxon>Embryophyta</taxon>
        <taxon>Tracheophyta</taxon>
        <taxon>Spermatophyta</taxon>
        <taxon>Magnoliopsida</taxon>
        <taxon>eudicotyledons</taxon>
        <taxon>Gunneridae</taxon>
        <taxon>Pentapetalae</taxon>
        <taxon>asterids</taxon>
        <taxon>campanulids</taxon>
        <taxon>Asterales</taxon>
        <taxon>Asteraceae</taxon>
        <taxon>Asteroideae</taxon>
        <taxon>Anthemideae</taxon>
        <taxon>Anthemidinae</taxon>
        <taxon>Tanacetum</taxon>
    </lineage>
</organism>
<dbReference type="EMBL" id="BKCJ011846766">
    <property type="protein sequence ID" value="GFD57946.1"/>
    <property type="molecule type" value="Genomic_DNA"/>
</dbReference>
<accession>A0A699XJD0</accession>
<evidence type="ECO:0000313" key="2">
    <source>
        <dbReference type="EMBL" id="GFD57946.1"/>
    </source>
</evidence>
<sequence>HISAGLDLSNSGLVKLSSVSLPVLDAEFLLDTGGVTLGEAALVHVVDPGQMRLDGGGVDTRLEGDDVLSGDDVGTLGDGSGSGKDS</sequence>
<protein>
    <submittedName>
        <fullName evidence="2">Uncharacterized protein</fullName>
    </submittedName>
</protein>
<name>A0A699XJD0_TANCI</name>
<feature type="non-terminal residue" evidence="2">
    <location>
        <position position="1"/>
    </location>
</feature>
<feature type="region of interest" description="Disordered" evidence="1">
    <location>
        <begin position="56"/>
        <end position="86"/>
    </location>
</feature>
<comment type="caution">
    <text evidence="2">The sequence shown here is derived from an EMBL/GenBank/DDBJ whole genome shotgun (WGS) entry which is preliminary data.</text>
</comment>
<dbReference type="AlphaFoldDB" id="A0A699XJD0"/>
<evidence type="ECO:0000256" key="1">
    <source>
        <dbReference type="SAM" id="MobiDB-lite"/>
    </source>
</evidence>
<feature type="non-terminal residue" evidence="2">
    <location>
        <position position="86"/>
    </location>
</feature>
<gene>
    <name evidence="2" type="ORF">Tci_929915</name>
</gene>